<proteinExistence type="predicted"/>
<dbReference type="EMBL" id="GEDV01007999">
    <property type="protein sequence ID" value="JAP80558.1"/>
    <property type="molecule type" value="Transcribed_RNA"/>
</dbReference>
<keyword evidence="2" id="KW-0812">Transmembrane</keyword>
<keyword evidence="2" id="KW-0472">Membrane</keyword>
<protein>
    <submittedName>
        <fullName evidence="3">Mucin</fullName>
    </submittedName>
</protein>
<organism evidence="3">
    <name type="scientific">Rhipicephalus appendiculatus</name>
    <name type="common">Brown ear tick</name>
    <dbReference type="NCBI Taxonomy" id="34631"/>
    <lineage>
        <taxon>Eukaryota</taxon>
        <taxon>Metazoa</taxon>
        <taxon>Ecdysozoa</taxon>
        <taxon>Arthropoda</taxon>
        <taxon>Chelicerata</taxon>
        <taxon>Arachnida</taxon>
        <taxon>Acari</taxon>
        <taxon>Parasitiformes</taxon>
        <taxon>Ixodida</taxon>
        <taxon>Ixodoidea</taxon>
        <taxon>Ixodidae</taxon>
        <taxon>Rhipicephalinae</taxon>
        <taxon>Rhipicephalus</taxon>
        <taxon>Rhipicephalus</taxon>
    </lineage>
</organism>
<sequence>MALQPPSPNVEFLVAPPKPVLGENEPLSENVAATRDHRASHATRGSSSYTTQDAAITQPEVKVARNTQTPSADASAIFSAQKFASIVNALHNAGKKWFLGSSGKSNTHEGTPPEVVTNAKPHEQPGTNNHPILQGEETTTVTMTKNETQPATEGIMKPAVTEILPVATKLPNFIKNATVSASDNIVPSFSIFIAPFVTVVNFYFFIK</sequence>
<accession>A0A131YPR3</accession>
<feature type="compositionally biased region" description="Polar residues" evidence="1">
    <location>
        <begin position="43"/>
        <end position="53"/>
    </location>
</feature>
<keyword evidence="2" id="KW-1133">Transmembrane helix</keyword>
<dbReference type="AlphaFoldDB" id="A0A131YPR3"/>
<evidence type="ECO:0000313" key="3">
    <source>
        <dbReference type="EMBL" id="JAP80558.1"/>
    </source>
</evidence>
<name>A0A131YPR3_RHIAP</name>
<reference evidence="3" key="1">
    <citation type="journal article" date="2016" name="Ticks Tick Borne Dis.">
        <title>De novo assembly and annotation of the salivary gland transcriptome of Rhipicephalus appendiculatus male and female ticks during blood feeding.</title>
        <authorList>
            <person name="de Castro M.H."/>
            <person name="de Klerk D."/>
            <person name="Pienaar R."/>
            <person name="Latif A.A."/>
            <person name="Rees D.J."/>
            <person name="Mans B.J."/>
        </authorList>
    </citation>
    <scope>NUCLEOTIDE SEQUENCE</scope>
    <source>
        <tissue evidence="3">Salivary glands</tissue>
    </source>
</reference>
<feature type="transmembrane region" description="Helical" evidence="2">
    <location>
        <begin position="185"/>
        <end position="206"/>
    </location>
</feature>
<feature type="region of interest" description="Disordered" evidence="1">
    <location>
        <begin position="101"/>
        <end position="133"/>
    </location>
</feature>
<evidence type="ECO:0000256" key="2">
    <source>
        <dbReference type="SAM" id="Phobius"/>
    </source>
</evidence>
<feature type="region of interest" description="Disordered" evidence="1">
    <location>
        <begin position="1"/>
        <end position="53"/>
    </location>
</feature>
<evidence type="ECO:0000256" key="1">
    <source>
        <dbReference type="SAM" id="MobiDB-lite"/>
    </source>
</evidence>